<dbReference type="InterPro" id="IPR010093">
    <property type="entry name" value="SinI_DNA-bd"/>
</dbReference>
<evidence type="ECO:0000313" key="3">
    <source>
        <dbReference type="Proteomes" id="UP000189739"/>
    </source>
</evidence>
<dbReference type="GO" id="GO:0003677">
    <property type="term" value="F:DNA binding"/>
    <property type="evidence" value="ECO:0007669"/>
    <property type="project" value="InterPro"/>
</dbReference>
<dbReference type="Proteomes" id="UP000189739">
    <property type="component" value="Unassembled WGS sequence"/>
</dbReference>
<proteinExistence type="predicted"/>
<evidence type="ECO:0000259" key="1">
    <source>
        <dbReference type="Pfam" id="PF12728"/>
    </source>
</evidence>
<name>A0A1S9P828_9SPHI</name>
<accession>A0A1S9P828</accession>
<comment type="caution">
    <text evidence="2">The sequence shown here is derived from an EMBL/GenBank/DDBJ whole genome shotgun (WGS) entry which is preliminary data.</text>
</comment>
<dbReference type="AlphaFoldDB" id="A0A1S9P828"/>
<reference evidence="2 3" key="1">
    <citation type="submission" date="2016-07" db="EMBL/GenBank/DDBJ databases">
        <title>Genomic analysis of zinc-resistant bacterium Mucilaginibacter pedocola TBZ30.</title>
        <authorList>
            <person name="Huang J."/>
            <person name="Tang J."/>
        </authorList>
    </citation>
    <scope>NUCLEOTIDE SEQUENCE [LARGE SCALE GENOMIC DNA]</scope>
    <source>
        <strain evidence="2 3">TBZ30</strain>
    </source>
</reference>
<dbReference type="EMBL" id="MBTF01000037">
    <property type="protein sequence ID" value="OOQ57123.1"/>
    <property type="molecule type" value="Genomic_DNA"/>
</dbReference>
<dbReference type="InterPro" id="IPR009061">
    <property type="entry name" value="DNA-bd_dom_put_sf"/>
</dbReference>
<feature type="domain" description="Helix-turn-helix" evidence="1">
    <location>
        <begin position="41"/>
        <end position="86"/>
    </location>
</feature>
<evidence type="ECO:0000313" key="2">
    <source>
        <dbReference type="EMBL" id="OOQ57123.1"/>
    </source>
</evidence>
<dbReference type="RefSeq" id="WP_078350997.1">
    <property type="nucleotide sequence ID" value="NZ_MBTF01000037.1"/>
</dbReference>
<keyword evidence="3" id="KW-1185">Reference proteome</keyword>
<protein>
    <recommendedName>
        <fullName evidence="1">Helix-turn-helix domain-containing protein</fullName>
    </recommendedName>
</protein>
<gene>
    <name evidence="2" type="ORF">BC343_16515</name>
</gene>
<dbReference type="InterPro" id="IPR041657">
    <property type="entry name" value="HTH_17"/>
</dbReference>
<organism evidence="2 3">
    <name type="scientific">Mucilaginibacter pedocola</name>
    <dbReference type="NCBI Taxonomy" id="1792845"/>
    <lineage>
        <taxon>Bacteria</taxon>
        <taxon>Pseudomonadati</taxon>
        <taxon>Bacteroidota</taxon>
        <taxon>Sphingobacteriia</taxon>
        <taxon>Sphingobacteriales</taxon>
        <taxon>Sphingobacteriaceae</taxon>
        <taxon>Mucilaginibacter</taxon>
    </lineage>
</organism>
<dbReference type="SUPFAM" id="SSF46955">
    <property type="entry name" value="Putative DNA-binding domain"/>
    <property type="match status" value="1"/>
</dbReference>
<dbReference type="NCBIfam" id="TIGR01764">
    <property type="entry name" value="excise"/>
    <property type="match status" value="1"/>
</dbReference>
<dbReference type="Pfam" id="PF12728">
    <property type="entry name" value="HTH_17"/>
    <property type="match status" value="1"/>
</dbReference>
<dbReference type="OrthoDB" id="772919at2"/>
<dbReference type="STRING" id="1792845.BC343_16515"/>
<sequence>METIIQASATEFIQMVRDAVREELSALKPTAREDRPAANKKEAAAALRVSLSTLERLIKSGEVPIFNIGKKVFIKNADIEAYLNKKG</sequence>